<dbReference type="Pfam" id="PF10497">
    <property type="entry name" value="zf-4CXXC_R1"/>
    <property type="match status" value="1"/>
</dbReference>
<accession>A0A0J8AZD3</accession>
<keyword evidence="2" id="KW-0805">Transcription regulation</keyword>
<dbReference type="KEGG" id="bvg:104885711"/>
<evidence type="ECO:0000256" key="3">
    <source>
        <dbReference type="ARBA" id="ARBA00023163"/>
    </source>
</evidence>
<comment type="subcellular location">
    <subcellularLocation>
        <location evidence="1">Nucleus</location>
    </subcellularLocation>
</comment>
<evidence type="ECO:0000259" key="5">
    <source>
        <dbReference type="Pfam" id="PF10497"/>
    </source>
</evidence>
<protein>
    <recommendedName>
        <fullName evidence="5">Zinc-finger domain-containing protein</fullName>
    </recommendedName>
</protein>
<evidence type="ECO:0000313" key="7">
    <source>
        <dbReference type="Proteomes" id="UP000035740"/>
    </source>
</evidence>
<gene>
    <name evidence="6" type="ORF">BVRB_025090</name>
</gene>
<dbReference type="OrthoDB" id="5579088at2759"/>
<dbReference type="GO" id="GO:0005634">
    <property type="term" value="C:nucleus"/>
    <property type="evidence" value="ECO:0007669"/>
    <property type="project" value="UniProtKB-SubCell"/>
</dbReference>
<reference evidence="6 7" key="1">
    <citation type="journal article" date="2014" name="Nature">
        <title>The genome of the recently domesticated crop plant sugar beet (Beta vulgaris).</title>
        <authorList>
            <person name="Dohm J.C."/>
            <person name="Minoche A.E."/>
            <person name="Holtgrawe D."/>
            <person name="Capella-Gutierrez S."/>
            <person name="Zakrzewski F."/>
            <person name="Tafer H."/>
            <person name="Rupp O."/>
            <person name="Sorensen T.R."/>
            <person name="Stracke R."/>
            <person name="Reinhardt R."/>
            <person name="Goesmann A."/>
            <person name="Kraft T."/>
            <person name="Schulz B."/>
            <person name="Stadler P.F."/>
            <person name="Schmidt T."/>
            <person name="Gabaldon T."/>
            <person name="Lehrach H."/>
            <person name="Weisshaar B."/>
            <person name="Himmelbauer H."/>
        </authorList>
    </citation>
    <scope>NUCLEOTIDE SEQUENCE [LARGE SCALE GENOMIC DNA]</scope>
    <source>
        <tissue evidence="6">Taproot</tissue>
    </source>
</reference>
<evidence type="ECO:0000256" key="4">
    <source>
        <dbReference type="ARBA" id="ARBA00023242"/>
    </source>
</evidence>
<organism evidence="6 7">
    <name type="scientific">Beta vulgaris subsp. vulgaris</name>
    <name type="common">Beet</name>
    <dbReference type="NCBI Taxonomy" id="3555"/>
    <lineage>
        <taxon>Eukaryota</taxon>
        <taxon>Viridiplantae</taxon>
        <taxon>Streptophyta</taxon>
        <taxon>Embryophyta</taxon>
        <taxon>Tracheophyta</taxon>
        <taxon>Spermatophyta</taxon>
        <taxon>Magnoliopsida</taxon>
        <taxon>eudicotyledons</taxon>
        <taxon>Gunneridae</taxon>
        <taxon>Pentapetalae</taxon>
        <taxon>Caryophyllales</taxon>
        <taxon>Chenopodiaceae</taxon>
        <taxon>Betoideae</taxon>
        <taxon>Beta</taxon>
    </lineage>
</organism>
<dbReference type="AlphaFoldDB" id="A0A0J8AZD3"/>
<keyword evidence="3" id="KW-0804">Transcription</keyword>
<dbReference type="Proteomes" id="UP000035740">
    <property type="component" value="Unassembled WGS sequence"/>
</dbReference>
<keyword evidence="4" id="KW-0539">Nucleus</keyword>
<sequence>MTPKTKVPVGAGGSSCHQCKNRREANQLNFCRNRIRSETNPKRKICRKKFCDHCLVKFRYNQVVPRGNKDMADWECPSCLGICVCAACKRKADPSLQFRPEMNKDPQEYTVTMSFAHKLLTDPTLISHAQSSNTL</sequence>
<dbReference type="EMBL" id="KQ096420">
    <property type="protein sequence ID" value="KMS94071.1"/>
    <property type="molecule type" value="Genomic_DNA"/>
</dbReference>
<proteinExistence type="predicted"/>
<feature type="domain" description="Zinc-finger" evidence="5">
    <location>
        <begin position="13"/>
        <end position="93"/>
    </location>
</feature>
<name>A0A0J8AZD3_BETVV</name>
<keyword evidence="7" id="KW-1185">Reference proteome</keyword>
<evidence type="ECO:0000256" key="1">
    <source>
        <dbReference type="ARBA" id="ARBA00004123"/>
    </source>
</evidence>
<dbReference type="Gramene" id="KMS94071">
    <property type="protein sequence ID" value="KMS94071"/>
    <property type="gene ID" value="BVRB_025090"/>
</dbReference>
<evidence type="ECO:0000256" key="2">
    <source>
        <dbReference type="ARBA" id="ARBA00023015"/>
    </source>
</evidence>
<dbReference type="InterPro" id="IPR018866">
    <property type="entry name" value="Znf-4CXXC_R1"/>
</dbReference>
<evidence type="ECO:0000313" key="6">
    <source>
        <dbReference type="EMBL" id="KMS94071.1"/>
    </source>
</evidence>